<accession>A0A9P1HCF7</accession>
<sequence length="219" mass="22527">MSLLGNLLGGVGNTFGSVGNAVGGIGNLVGGETEVPANNAAEGDDAGDDTNNNAGNDANVKVPENGGLLNRAPATSAAPQTTLVTRPSPIPVTQEEQESEEQESANTDVVTPPVGGDIPEPTPSVPSLPASDGGSSMPPNLIPIVGASAGGLLLIIIIAIIMTTRYRRRRWPFAKRESFARLDDEVETIQTSTSGSKWDPSRVGPGASRISRFMANRSG</sequence>
<keyword evidence="4" id="KW-1185">Reference proteome</keyword>
<dbReference type="AlphaFoldDB" id="A0A9P1HCF7"/>
<protein>
    <submittedName>
        <fullName evidence="3">Uncharacterized protein</fullName>
    </submittedName>
</protein>
<keyword evidence="2" id="KW-0812">Transmembrane</keyword>
<evidence type="ECO:0000256" key="1">
    <source>
        <dbReference type="SAM" id="MobiDB-lite"/>
    </source>
</evidence>
<feature type="transmembrane region" description="Helical" evidence="2">
    <location>
        <begin position="141"/>
        <end position="162"/>
    </location>
</feature>
<dbReference type="EMBL" id="CALLCH030000021">
    <property type="protein sequence ID" value="CAI4220068.1"/>
    <property type="molecule type" value="Genomic_DNA"/>
</dbReference>
<feature type="compositionally biased region" description="Low complexity" evidence="1">
    <location>
        <begin position="49"/>
        <end position="59"/>
    </location>
</feature>
<feature type="region of interest" description="Disordered" evidence="1">
    <location>
        <begin position="191"/>
        <end position="219"/>
    </location>
</feature>
<gene>
    <name evidence="3" type="ORF">PPNO1_LOCUS9609</name>
</gene>
<evidence type="ECO:0000313" key="4">
    <source>
        <dbReference type="Proteomes" id="UP000838763"/>
    </source>
</evidence>
<feature type="region of interest" description="Disordered" evidence="1">
    <location>
        <begin position="33"/>
        <end position="135"/>
    </location>
</feature>
<dbReference type="Proteomes" id="UP000838763">
    <property type="component" value="Unassembled WGS sequence"/>
</dbReference>
<reference evidence="3" key="1">
    <citation type="submission" date="2022-11" db="EMBL/GenBank/DDBJ databases">
        <authorList>
            <person name="Scott C."/>
            <person name="Bruce N."/>
        </authorList>
    </citation>
    <scope>NUCLEOTIDE SEQUENCE</scope>
</reference>
<evidence type="ECO:0000313" key="3">
    <source>
        <dbReference type="EMBL" id="CAI4220068.1"/>
    </source>
</evidence>
<evidence type="ECO:0000256" key="2">
    <source>
        <dbReference type="SAM" id="Phobius"/>
    </source>
</evidence>
<name>A0A9P1HCF7_9PEZI</name>
<keyword evidence="2" id="KW-0472">Membrane</keyword>
<proteinExistence type="predicted"/>
<comment type="caution">
    <text evidence="3">The sequence shown here is derived from an EMBL/GenBank/DDBJ whole genome shotgun (WGS) entry which is preliminary data.</text>
</comment>
<organism evidence="3 4">
    <name type="scientific">Parascedosporium putredinis</name>
    <dbReference type="NCBI Taxonomy" id="1442378"/>
    <lineage>
        <taxon>Eukaryota</taxon>
        <taxon>Fungi</taxon>
        <taxon>Dikarya</taxon>
        <taxon>Ascomycota</taxon>
        <taxon>Pezizomycotina</taxon>
        <taxon>Sordariomycetes</taxon>
        <taxon>Hypocreomycetidae</taxon>
        <taxon>Microascales</taxon>
        <taxon>Microascaceae</taxon>
        <taxon>Parascedosporium</taxon>
    </lineage>
</organism>
<keyword evidence="2" id="KW-1133">Transmembrane helix</keyword>